<dbReference type="Gene3D" id="3.30.160.20">
    <property type="match status" value="1"/>
</dbReference>
<dbReference type="Pfam" id="PF25502">
    <property type="entry name" value="DUF7915"/>
    <property type="match status" value="1"/>
</dbReference>
<keyword evidence="5" id="KW-1185">Reference proteome</keyword>
<feature type="compositionally biased region" description="Basic and acidic residues" evidence="1">
    <location>
        <begin position="369"/>
        <end position="381"/>
    </location>
</feature>
<name>A0A7J8RRH6_GOSDV</name>
<evidence type="ECO:0008006" key="6">
    <source>
        <dbReference type="Google" id="ProtNLM"/>
    </source>
</evidence>
<dbReference type="SUPFAM" id="SSF54768">
    <property type="entry name" value="dsRNA-binding domain-like"/>
    <property type="match status" value="1"/>
</dbReference>
<dbReference type="EMBL" id="JABFAC010000006">
    <property type="protein sequence ID" value="MBA0616265.1"/>
    <property type="molecule type" value="Genomic_DNA"/>
</dbReference>
<dbReference type="Pfam" id="PF25500">
    <property type="entry name" value="DUF7913"/>
    <property type="match status" value="1"/>
</dbReference>
<dbReference type="Proteomes" id="UP000593561">
    <property type="component" value="Unassembled WGS sequence"/>
</dbReference>
<dbReference type="AlphaFoldDB" id="A0A7J8RRH6"/>
<evidence type="ECO:0000313" key="4">
    <source>
        <dbReference type="EMBL" id="MBA0616265.1"/>
    </source>
</evidence>
<evidence type="ECO:0000259" key="2">
    <source>
        <dbReference type="Pfam" id="PF25500"/>
    </source>
</evidence>
<dbReference type="PANTHER" id="PTHR33913">
    <property type="entry name" value="ALEURONE LAYER MORPHOGENESIS PROTEIN"/>
    <property type="match status" value="1"/>
</dbReference>
<proteinExistence type="predicted"/>
<reference evidence="4 5" key="1">
    <citation type="journal article" date="2019" name="Genome Biol. Evol.">
        <title>Insights into the evolution of the New World diploid cottons (Gossypium, subgenus Houzingenia) based on genome sequencing.</title>
        <authorList>
            <person name="Grover C.E."/>
            <person name="Arick M.A. 2nd"/>
            <person name="Thrash A."/>
            <person name="Conover J.L."/>
            <person name="Sanders W.S."/>
            <person name="Peterson D.G."/>
            <person name="Frelichowski J.E."/>
            <person name="Scheffler J.A."/>
            <person name="Scheffler B.E."/>
            <person name="Wendel J.F."/>
        </authorList>
    </citation>
    <scope>NUCLEOTIDE SEQUENCE [LARGE SCALE GENOMIC DNA]</scope>
    <source>
        <strain evidence="4">27</strain>
        <tissue evidence="4">Leaf</tissue>
    </source>
</reference>
<feature type="domain" description="DUF7915" evidence="3">
    <location>
        <begin position="156"/>
        <end position="312"/>
    </location>
</feature>
<dbReference type="PANTHER" id="PTHR33913:SF1">
    <property type="entry name" value="DRBM DOMAIN-CONTAINING PROTEIN"/>
    <property type="match status" value="1"/>
</dbReference>
<dbReference type="InterPro" id="IPR057237">
    <property type="entry name" value="DUF7915"/>
</dbReference>
<feature type="domain" description="DUF7913" evidence="2">
    <location>
        <begin position="6"/>
        <end position="124"/>
    </location>
</feature>
<feature type="region of interest" description="Disordered" evidence="1">
    <location>
        <begin position="337"/>
        <end position="382"/>
    </location>
</feature>
<evidence type="ECO:0000313" key="5">
    <source>
        <dbReference type="Proteomes" id="UP000593561"/>
    </source>
</evidence>
<organism evidence="4 5">
    <name type="scientific">Gossypium davidsonii</name>
    <name type="common">Davidson's cotton</name>
    <name type="synonym">Gossypium klotzschianum subsp. davidsonii</name>
    <dbReference type="NCBI Taxonomy" id="34287"/>
    <lineage>
        <taxon>Eukaryota</taxon>
        <taxon>Viridiplantae</taxon>
        <taxon>Streptophyta</taxon>
        <taxon>Embryophyta</taxon>
        <taxon>Tracheophyta</taxon>
        <taxon>Spermatophyta</taxon>
        <taxon>Magnoliopsida</taxon>
        <taxon>eudicotyledons</taxon>
        <taxon>Gunneridae</taxon>
        <taxon>Pentapetalae</taxon>
        <taxon>rosids</taxon>
        <taxon>malvids</taxon>
        <taxon>Malvales</taxon>
        <taxon>Malvaceae</taxon>
        <taxon>Malvoideae</taxon>
        <taxon>Gossypium</taxon>
    </lineage>
</organism>
<sequence>MAISSVCPTEDAVQAFLEHLVDPLLPSKYAVRETPSLATQELVAKQVHAVVLLYNYFLRKRHPDLRYLDFENFCKWALVLKPNLKSHMKLMVRTDDTELSEVESRFSLLEKAIQDACVISRSLDALSAKGLPVSKVSILLTDLSKENCILLDGSITRGVHSLIEKDVNESCCSPDCSIESKYMSKRKKVPNKRARDELDANECCFQQIAFSAVKEATKNVISQSDLNIIESHLVRSLSKDKTATRFYIMQCVRALKARWIPIKDVFDRFGSSQCFLRGPLLQKVSSRWMHSPVVEYFHLLPYAPIISQWFSREVFPISFEEQEYVQEVVNVNGFEMTEEPSEPEVQNNRNKNLFDGGRVEASRNSSDAESEKQNKKNDHFTNDFMDAINGPWNMDMDNPSVVHNEKMSTSKNVPERVQHDSLLKKITSRAEHDLNGTTDVAKFEVANSAVQNLNQHKNQNVITRKAASNNTPGQAGILMGNHAPVICESNSKCSAKLHNAIASKDHVLSKTALRVLLNKRDKLVLQLRKIGDEIAQCDKKMQTILNGGEDDLELKLDLVIEGCNDACPESTGEERTSKDYEDPCWAQCKKRSRSSEEASSKQNPCQASLIKCPQLFFPSMNSEPGIWIWELDGICKDKNWVLPTYQVFPSDGGYQAKVTVKGTNFESLSLGDACPKPHEARSSAAATMLAKLLDH</sequence>
<accession>A0A7J8RRH6</accession>
<evidence type="ECO:0000256" key="1">
    <source>
        <dbReference type="SAM" id="MobiDB-lite"/>
    </source>
</evidence>
<evidence type="ECO:0000259" key="3">
    <source>
        <dbReference type="Pfam" id="PF25502"/>
    </source>
</evidence>
<comment type="caution">
    <text evidence="4">The sequence shown here is derived from an EMBL/GenBank/DDBJ whole genome shotgun (WGS) entry which is preliminary data.</text>
</comment>
<gene>
    <name evidence="4" type="ORF">Godav_016326</name>
</gene>
<dbReference type="InterPro" id="IPR057235">
    <property type="entry name" value="DUF7913"/>
</dbReference>
<feature type="non-terminal residue" evidence="4">
    <location>
        <position position="1"/>
    </location>
</feature>
<protein>
    <recommendedName>
        <fullName evidence="6">DRBM domain-containing protein</fullName>
    </recommendedName>
</protein>